<dbReference type="Pfam" id="PF02604">
    <property type="entry name" value="PhdYeFM_antitox"/>
    <property type="match status" value="1"/>
</dbReference>
<evidence type="ECO:0000313" key="5">
    <source>
        <dbReference type="EMBL" id="GFP36850.1"/>
    </source>
</evidence>
<comment type="caution">
    <text evidence="5">The sequence shown here is derived from an EMBL/GenBank/DDBJ whole genome shotgun (WGS) entry which is preliminary data.</text>
</comment>
<dbReference type="InterPro" id="IPR006442">
    <property type="entry name" value="Antitoxin_Phd/YefM"/>
</dbReference>
<evidence type="ECO:0000313" key="3">
    <source>
        <dbReference type="EMBL" id="GFP22968.1"/>
    </source>
</evidence>
<organism evidence="5 6">
    <name type="scientific">Candidatus Hakubella thermalkaliphila</name>
    <dbReference type="NCBI Taxonomy" id="2754717"/>
    <lineage>
        <taxon>Bacteria</taxon>
        <taxon>Bacillati</taxon>
        <taxon>Actinomycetota</taxon>
        <taxon>Actinomycetota incertae sedis</taxon>
        <taxon>Candidatus Hakubellales</taxon>
        <taxon>Candidatus Hakubellaceae</taxon>
        <taxon>Candidatus Hakubella</taxon>
    </lineage>
</organism>
<dbReference type="SUPFAM" id="SSF143120">
    <property type="entry name" value="YefM-like"/>
    <property type="match status" value="1"/>
</dbReference>
<keyword evidence="8" id="KW-1185">Reference proteome</keyword>
<sequence>MKVITAKQLKNRTGEALRYVAKGEKVLVTRRGKPLAIMSPSDQEKTFQTMELRPFNQAWSEIEETLNRSEPFFRDWKEAINWSRKRR</sequence>
<name>A0A6V8PXH0_9ACTN</name>
<dbReference type="EMBL" id="BLRZ01000007">
    <property type="protein sequence ID" value="GFP29352.1"/>
    <property type="molecule type" value="Genomic_DNA"/>
</dbReference>
<evidence type="ECO:0000313" key="7">
    <source>
        <dbReference type="Proteomes" id="UP000585609"/>
    </source>
</evidence>
<reference evidence="6 7" key="1">
    <citation type="journal article" date="2020" name="Front. Microbiol.">
        <title>Single-cell genomics of novel Actinobacteria with the Wood-Ljungdahl pathway discovered in a serpentinizing system.</title>
        <authorList>
            <person name="Merino N."/>
            <person name="Kawai M."/>
            <person name="Boyd E.S."/>
            <person name="Colman D.R."/>
            <person name="McGlynn S.E."/>
            <person name="Nealson K.H."/>
            <person name="Kurokawa K."/>
            <person name="Hongoh Y."/>
        </authorList>
    </citation>
    <scope>NUCLEOTIDE SEQUENCE [LARGE SCALE GENOMIC DNA]</scope>
    <source>
        <strain evidence="3 7">S09_30</strain>
        <strain evidence="4 8">S34</strain>
        <strain evidence="5 6">S44</strain>
    </source>
</reference>
<dbReference type="EMBL" id="BLRW01000037">
    <property type="protein sequence ID" value="GFP22968.1"/>
    <property type="molecule type" value="Genomic_DNA"/>
</dbReference>
<evidence type="ECO:0000313" key="8">
    <source>
        <dbReference type="Proteomes" id="UP000588083"/>
    </source>
</evidence>
<evidence type="ECO:0000256" key="2">
    <source>
        <dbReference type="RuleBase" id="RU362080"/>
    </source>
</evidence>
<accession>A0A6V8PXH0</accession>
<dbReference type="Gene3D" id="3.40.1620.10">
    <property type="entry name" value="YefM-like domain"/>
    <property type="match status" value="1"/>
</dbReference>
<dbReference type="InterPro" id="IPR036165">
    <property type="entry name" value="YefM-like_sf"/>
</dbReference>
<dbReference type="RefSeq" id="WP_176231147.1">
    <property type="nucleotide sequence ID" value="NZ_BLRZ01000007.1"/>
</dbReference>
<comment type="similarity">
    <text evidence="1 2">Belongs to the phD/YefM antitoxin family.</text>
</comment>
<dbReference type="EMBL" id="BLSC01000026">
    <property type="protein sequence ID" value="GFP36850.1"/>
    <property type="molecule type" value="Genomic_DNA"/>
</dbReference>
<evidence type="ECO:0000256" key="1">
    <source>
        <dbReference type="ARBA" id="ARBA00009981"/>
    </source>
</evidence>
<dbReference type="Proteomes" id="UP000588083">
    <property type="component" value="Unassembled WGS sequence"/>
</dbReference>
<evidence type="ECO:0000313" key="4">
    <source>
        <dbReference type="EMBL" id="GFP29352.1"/>
    </source>
</evidence>
<dbReference type="Proteomes" id="UP000561271">
    <property type="component" value="Unassembled WGS sequence"/>
</dbReference>
<dbReference type="Proteomes" id="UP000585609">
    <property type="component" value="Unassembled WGS sequence"/>
</dbReference>
<dbReference type="NCBIfam" id="TIGR01552">
    <property type="entry name" value="phd_fam"/>
    <property type="match status" value="1"/>
</dbReference>
<protein>
    <recommendedName>
        <fullName evidence="2">Antitoxin</fullName>
    </recommendedName>
</protein>
<comment type="function">
    <text evidence="2">Antitoxin component of a type II toxin-antitoxin (TA) system.</text>
</comment>
<gene>
    <name evidence="3" type="ORF">HKBW3S09_00435</name>
    <name evidence="4" type="ORF">HKBW3S34_00272</name>
    <name evidence="5" type="ORF">HKBW3S44_00531</name>
</gene>
<evidence type="ECO:0000313" key="6">
    <source>
        <dbReference type="Proteomes" id="UP000561271"/>
    </source>
</evidence>
<proteinExistence type="inferred from homology"/>
<dbReference type="AlphaFoldDB" id="A0A6V8PXH0"/>